<accession>M6CH00</accession>
<dbReference type="EMBL" id="ANIK01000115">
    <property type="protein sequence ID" value="EMJ91019.1"/>
    <property type="molecule type" value="Genomic_DNA"/>
</dbReference>
<dbReference type="AlphaFoldDB" id="M6CH00"/>
<reference evidence="1 2" key="1">
    <citation type="submission" date="2013-01" db="EMBL/GenBank/DDBJ databases">
        <authorList>
            <person name="Harkins D.M."/>
            <person name="Durkin A.S."/>
            <person name="Brinkac L.M."/>
            <person name="Haft D.H."/>
            <person name="Selengut J.D."/>
            <person name="Sanka R."/>
            <person name="DePew J."/>
            <person name="Purushe J."/>
            <person name="Galloway R.L."/>
            <person name="Vinetz J.M."/>
            <person name="Sutton G.G."/>
            <person name="Nierman W.C."/>
            <person name="Fouts D.E."/>
        </authorList>
    </citation>
    <scope>NUCLEOTIDE SEQUENCE [LARGE SCALE GENOMIC DNA]</scope>
    <source>
        <strain evidence="1 2">79601</strain>
    </source>
</reference>
<protein>
    <submittedName>
        <fullName evidence="1">Uncharacterized protein</fullName>
    </submittedName>
</protein>
<sequence>MTYKDELVYRIFGLRYQNDLGFFLSEKNQIPDFRKIYNGSVKRKIRTQNKT</sequence>
<evidence type="ECO:0000313" key="1">
    <source>
        <dbReference type="EMBL" id="EMJ91019.1"/>
    </source>
</evidence>
<name>M6CH00_9LEPT</name>
<dbReference type="Proteomes" id="UP000011988">
    <property type="component" value="Unassembled WGS sequence"/>
</dbReference>
<organism evidence="1 2">
    <name type="scientific">Leptospira alstonii serovar Sichuan str. 79601</name>
    <dbReference type="NCBI Taxonomy" id="1218565"/>
    <lineage>
        <taxon>Bacteria</taxon>
        <taxon>Pseudomonadati</taxon>
        <taxon>Spirochaetota</taxon>
        <taxon>Spirochaetia</taxon>
        <taxon>Leptospirales</taxon>
        <taxon>Leptospiraceae</taxon>
        <taxon>Leptospira</taxon>
    </lineage>
</organism>
<gene>
    <name evidence="1" type="ORF">LEP1GSC194_1458</name>
</gene>
<evidence type="ECO:0000313" key="2">
    <source>
        <dbReference type="Proteomes" id="UP000011988"/>
    </source>
</evidence>
<comment type="caution">
    <text evidence="1">The sequence shown here is derived from an EMBL/GenBank/DDBJ whole genome shotgun (WGS) entry which is preliminary data.</text>
</comment>
<proteinExistence type="predicted"/>